<dbReference type="AlphaFoldDB" id="A0A075DZ23"/>
<dbReference type="EMBL" id="KF220491">
    <property type="protein sequence ID" value="AHY99679.1"/>
    <property type="molecule type" value="mRNA"/>
</dbReference>
<accession>A0A075DZ23</accession>
<keyword evidence="1" id="KW-0732">Signal</keyword>
<proteinExistence type="evidence at transcript level"/>
<reference evidence="2" key="1">
    <citation type="submission" date="2013-06" db="EMBL/GenBank/DDBJ databases">
        <title>Eastern Rock Lobster (Sagmariasus verreauxii) insulin-like androgenic-gland factor (Sv-IAG).</title>
        <authorList>
            <person name="Ventura T."/>
            <person name="Elizur A."/>
            <person name="Battaglene S.C."/>
        </authorList>
    </citation>
    <scope>NUCLEOTIDE SEQUENCE</scope>
    <source>
        <tissue evidence="2">Androgenic gland</tissue>
    </source>
</reference>
<feature type="signal peptide" evidence="1">
    <location>
        <begin position="1"/>
        <end position="21"/>
    </location>
</feature>
<organism evidence="2">
    <name type="scientific">Sagmariasus verreauxi</name>
    <name type="common">green rock lobster</name>
    <dbReference type="NCBI Taxonomy" id="1412110"/>
    <lineage>
        <taxon>Eukaryota</taxon>
        <taxon>Metazoa</taxon>
        <taxon>Ecdysozoa</taxon>
        <taxon>Arthropoda</taxon>
        <taxon>Crustacea</taxon>
        <taxon>Multicrustacea</taxon>
        <taxon>Malacostraca</taxon>
        <taxon>Eumalacostraca</taxon>
        <taxon>Eucarida</taxon>
        <taxon>Decapoda</taxon>
        <taxon>Pleocyemata</taxon>
        <taxon>Achelata</taxon>
        <taxon>Palinuroidea</taxon>
        <taxon>Palinuridae</taxon>
        <taxon>Sagmariasus</taxon>
    </lineage>
</organism>
<evidence type="ECO:0000313" key="2">
    <source>
        <dbReference type="EMBL" id="AHY99679.1"/>
    </source>
</evidence>
<protein>
    <submittedName>
        <fullName evidence="2">Insulin-like androgenic gland specific factor</fullName>
    </submittedName>
</protein>
<sequence>MLAPILLKLVVLAGMRQLPAASYNVSGLSEDFECGDFENVLGRICAETQSNIVRDTRSVSTVAVADSTHGGTDPSRRPYHHPRAIQVVLRHAANPPATQGAGAEEGVRVTSEAAFSLVKSRSIRDTRETNLQDECCPFPLVRHCDKEEILHYCFLTEG</sequence>
<name>A0A075DZ23_9EUCA</name>
<feature type="chain" id="PRO_5001706184" evidence="1">
    <location>
        <begin position="22"/>
        <end position="158"/>
    </location>
</feature>
<evidence type="ECO:0000256" key="1">
    <source>
        <dbReference type="SAM" id="SignalP"/>
    </source>
</evidence>